<evidence type="ECO:0000313" key="4">
    <source>
        <dbReference type="Proteomes" id="UP000019116"/>
    </source>
</evidence>
<dbReference type="Proteomes" id="UP000019116">
    <property type="component" value="Chromosome 5B"/>
</dbReference>
<dbReference type="PANTHER" id="PTHR11926:SF1534">
    <property type="entry name" value="GLYCOSYLTRANSFERASE"/>
    <property type="match status" value="1"/>
</dbReference>
<reference evidence="3" key="1">
    <citation type="submission" date="2018-08" db="EMBL/GenBank/DDBJ databases">
        <authorList>
            <person name="Rossello M."/>
        </authorList>
    </citation>
    <scope>NUCLEOTIDE SEQUENCE [LARGE SCALE GENOMIC DNA]</scope>
    <source>
        <strain evidence="3">cv. Chinese Spring</strain>
    </source>
</reference>
<dbReference type="SUPFAM" id="SSF53756">
    <property type="entry name" value="UDP-Glycosyltransferase/glycogen phosphorylase"/>
    <property type="match status" value="1"/>
</dbReference>
<dbReference type="Gene3D" id="3.40.50.2000">
    <property type="entry name" value="Glycogen Phosphorylase B"/>
    <property type="match status" value="2"/>
</dbReference>
<name>A0A3B6LFQ2_WHEAT</name>
<dbReference type="EnsemblPlants" id="TraesCS5B02G021300.1">
    <property type="protein sequence ID" value="TraesCS5B02G021300.1.cds1"/>
    <property type="gene ID" value="TraesCS5B02G021300"/>
</dbReference>
<evidence type="ECO:0000256" key="1">
    <source>
        <dbReference type="ARBA" id="ARBA00009995"/>
    </source>
</evidence>
<dbReference type="GO" id="GO:0035251">
    <property type="term" value="F:UDP-glucosyltransferase activity"/>
    <property type="evidence" value="ECO:0000318"/>
    <property type="project" value="GO_Central"/>
</dbReference>
<keyword evidence="2" id="KW-0808">Transferase</keyword>
<protein>
    <recommendedName>
        <fullName evidence="5">UDP-glycosyltransferases domain-containing protein</fullName>
    </recommendedName>
</protein>
<keyword evidence="4" id="KW-1185">Reference proteome</keyword>
<evidence type="ECO:0000313" key="3">
    <source>
        <dbReference type="EnsemblPlants" id="TraesCS5B02G021300.1.cds1"/>
    </source>
</evidence>
<dbReference type="Gramene" id="TraesCS5B03G0050100.1">
    <property type="protein sequence ID" value="TraesCS5B03G0050100.1.CDS1"/>
    <property type="gene ID" value="TraesCS5B03G0050100"/>
</dbReference>
<reference evidence="3" key="2">
    <citation type="submission" date="2018-10" db="UniProtKB">
        <authorList>
            <consortium name="EnsemblPlants"/>
        </authorList>
    </citation>
    <scope>IDENTIFICATION</scope>
</reference>
<dbReference type="PANTHER" id="PTHR11926">
    <property type="entry name" value="GLUCOSYL/GLUCURONOSYL TRANSFERASES"/>
    <property type="match status" value="1"/>
</dbReference>
<dbReference type="SMR" id="A0A3B6LFQ2"/>
<dbReference type="AlphaFoldDB" id="A0A3B6LFQ2"/>
<dbReference type="FunFam" id="3.40.50.2000:FF:000019">
    <property type="entry name" value="Glycosyltransferase"/>
    <property type="match status" value="1"/>
</dbReference>
<dbReference type="InterPro" id="IPR002213">
    <property type="entry name" value="UDP_glucos_trans"/>
</dbReference>
<organism evidence="3">
    <name type="scientific">Triticum aestivum</name>
    <name type="common">Wheat</name>
    <dbReference type="NCBI Taxonomy" id="4565"/>
    <lineage>
        <taxon>Eukaryota</taxon>
        <taxon>Viridiplantae</taxon>
        <taxon>Streptophyta</taxon>
        <taxon>Embryophyta</taxon>
        <taxon>Tracheophyta</taxon>
        <taxon>Spermatophyta</taxon>
        <taxon>Magnoliopsida</taxon>
        <taxon>Liliopsida</taxon>
        <taxon>Poales</taxon>
        <taxon>Poaceae</taxon>
        <taxon>BOP clade</taxon>
        <taxon>Pooideae</taxon>
        <taxon>Triticodae</taxon>
        <taxon>Triticeae</taxon>
        <taxon>Triticinae</taxon>
        <taxon>Triticum</taxon>
    </lineage>
</organism>
<accession>A0A3B6LFQ2</accession>
<sequence>MPPAIDVAREHRIPFAVFWVQPATTLATYYHYFHGHAEMINSRAADTACVVSLPGLHPLSIREMPSLIIDKDEASKMYLRGFGELFEQIEQDKAMVLVNTCDALELEATSLKALQSHLDVIAVGPTVPPAGAGEEAIHLFRRDEKKYMEWLDSQPAKSVVYVSFGSLGTYSQRQAEEILRGLRCCARAYLWVVRREGRMEEVERLIMGTGAEDDESTGMVVEWCDQLRVLAHPSVACFVTHCGWNSTLEAVASGVPPVAVPGWSDQSLNAHLVEEWGVGVRAERDAEGLLPGVELARCVELVMGDGGTAAKVKTNAAAYQEKARQAMAADGPSERNLGSFVNRVRHLVAAVEKNHA</sequence>
<evidence type="ECO:0008006" key="5">
    <source>
        <dbReference type="Google" id="ProtNLM"/>
    </source>
</evidence>
<proteinExistence type="inferred from homology"/>
<evidence type="ECO:0000256" key="2">
    <source>
        <dbReference type="ARBA" id="ARBA00022679"/>
    </source>
</evidence>
<dbReference type="Pfam" id="PF00201">
    <property type="entry name" value="UDPGT"/>
    <property type="match status" value="1"/>
</dbReference>
<dbReference type="STRING" id="4565.A0A3B6LFQ2"/>
<dbReference type="OMA" id="CARAYLW"/>
<dbReference type="CDD" id="cd03784">
    <property type="entry name" value="GT1_Gtf-like"/>
    <property type="match status" value="1"/>
</dbReference>
<dbReference type="OrthoDB" id="5835829at2759"/>
<dbReference type="Gramene" id="TraesCS5B02G021300.1">
    <property type="protein sequence ID" value="TraesCS5B02G021300.1.cds1"/>
    <property type="gene ID" value="TraesCS5B02G021300"/>
</dbReference>
<comment type="similarity">
    <text evidence="1">Belongs to the UDP-glycosyltransferase family.</text>
</comment>